<evidence type="ECO:0000313" key="2">
    <source>
        <dbReference type="EMBL" id="MCZ2721206.1"/>
    </source>
</evidence>
<organism evidence="2 3">
    <name type="scientific">Marinomonas phaeophyticola</name>
    <dbReference type="NCBI Taxonomy" id="3004091"/>
    <lineage>
        <taxon>Bacteria</taxon>
        <taxon>Pseudomonadati</taxon>
        <taxon>Pseudomonadota</taxon>
        <taxon>Gammaproteobacteria</taxon>
        <taxon>Oceanospirillales</taxon>
        <taxon>Oceanospirillaceae</taxon>
        <taxon>Marinomonas</taxon>
    </lineage>
</organism>
<protein>
    <submittedName>
        <fullName evidence="2">Uncharacterized protein</fullName>
    </submittedName>
</protein>
<keyword evidence="3" id="KW-1185">Reference proteome</keyword>
<dbReference type="RefSeq" id="WP_269123778.1">
    <property type="nucleotide sequence ID" value="NZ_JAPUBN010000011.1"/>
</dbReference>
<evidence type="ECO:0000313" key="3">
    <source>
        <dbReference type="Proteomes" id="UP001149719"/>
    </source>
</evidence>
<comment type="caution">
    <text evidence="2">The sequence shown here is derived from an EMBL/GenBank/DDBJ whole genome shotgun (WGS) entry which is preliminary data.</text>
</comment>
<accession>A0ABT4JS46</accession>
<proteinExistence type="predicted"/>
<sequence>MSVFKRASSVKNHVKDDDFPEESANLAKNKAQKYILWQADFCSQAVPSLLQGN</sequence>
<reference evidence="2" key="1">
    <citation type="submission" date="2022-12" db="EMBL/GenBank/DDBJ databases">
        <title>Marinomonas 15G1-11 sp. nov, isolated from marine algae.</title>
        <authorList>
            <person name="Butt M."/>
            <person name="Choi D.G."/>
            <person name="Kim J.M."/>
            <person name="Lee J.K."/>
            <person name="Baek J.H."/>
            <person name="Jeon C.O."/>
        </authorList>
    </citation>
    <scope>NUCLEOTIDE SEQUENCE</scope>
    <source>
        <strain evidence="2">15G1-11</strain>
    </source>
</reference>
<name>A0ABT4JS46_9GAMM</name>
<feature type="region of interest" description="Disordered" evidence="1">
    <location>
        <begin position="1"/>
        <end position="22"/>
    </location>
</feature>
<dbReference type="Proteomes" id="UP001149719">
    <property type="component" value="Unassembled WGS sequence"/>
</dbReference>
<dbReference type="EMBL" id="JAPUBN010000011">
    <property type="protein sequence ID" value="MCZ2721206.1"/>
    <property type="molecule type" value="Genomic_DNA"/>
</dbReference>
<gene>
    <name evidence="2" type="ORF">O1D97_05965</name>
</gene>
<evidence type="ECO:0000256" key="1">
    <source>
        <dbReference type="SAM" id="MobiDB-lite"/>
    </source>
</evidence>